<accession>A0A834CGP3</accession>
<sequence length="647" mass="73044">MFFVLSCRFNVFRKAAAMPLFRTANERVLRKPRPRQWRLRNPQDERNWRTHEGVPSLTRLCLISLADNMKALWEKDYADNYLDHYCFRYIMGPFISLPGDLVEDLMWLLCCRKKLSRAALHLLLVPQLKSLSLVTCPSLVTPSLCVHIASRCWALWSLDVSGAQQLHSKFLCETLRSLPALRSLSLAGTPCDSSVIRTIVRHCISLRHLDVSRCHLLSPDALLPLGGAAFIPSSQSPSAPSSSSPPALASLLAMDIGFGEQAMAAAYLLLALPRLERVALDELGQACSLIQRREFWKADEFADRLGVPRLEEVWRERMQRRPGRKRWEADGEDETQGEEMMLWNASESEEEEVAEFCNVQDEAGVSSQSDLILNLRDIKGVSYDCLDSLTRLCPNVHSISLNTAVDGDVRQVSRFASNIRTWSNQLQTLSVHYPGPLVDLLPALQVAGSSLTSLTLEGVKTSPETPLLELIKSCPKLRDLNISADPPRTLGDYGQILDPLDHPNLPQLTNLCSLSLSFSYDHSQMKPYMFWSSLINVLRCLLIGSPSLERLSFVSLPCILNAMLLDVLIAGIYGRRRVRAAASCSPAPLQRLRHLDLRRTDVAMLTVKMIMQRSRELRYVDLSYCWNISKQDCMDLKRSDRVEIIWE</sequence>
<evidence type="ECO:0000313" key="2">
    <source>
        <dbReference type="EMBL" id="KAF6729265.1"/>
    </source>
</evidence>
<dbReference type="AlphaFoldDB" id="A0A834CGP3"/>
<dbReference type="InterPro" id="IPR032675">
    <property type="entry name" value="LRR_dom_sf"/>
</dbReference>
<organism evidence="2 3">
    <name type="scientific">Oryzias melastigma</name>
    <name type="common">Marine medaka</name>
    <dbReference type="NCBI Taxonomy" id="30732"/>
    <lineage>
        <taxon>Eukaryota</taxon>
        <taxon>Metazoa</taxon>
        <taxon>Chordata</taxon>
        <taxon>Craniata</taxon>
        <taxon>Vertebrata</taxon>
        <taxon>Euteleostomi</taxon>
        <taxon>Actinopterygii</taxon>
        <taxon>Neopterygii</taxon>
        <taxon>Teleostei</taxon>
        <taxon>Neoteleostei</taxon>
        <taxon>Acanthomorphata</taxon>
        <taxon>Ovalentaria</taxon>
        <taxon>Atherinomorphae</taxon>
        <taxon>Beloniformes</taxon>
        <taxon>Adrianichthyidae</taxon>
        <taxon>Oryziinae</taxon>
        <taxon>Oryzias</taxon>
    </lineage>
</organism>
<dbReference type="EMBL" id="WKFB01000259">
    <property type="protein sequence ID" value="KAF6729265.1"/>
    <property type="molecule type" value="Genomic_DNA"/>
</dbReference>
<proteinExistence type="predicted"/>
<evidence type="ECO:0000256" key="1">
    <source>
        <dbReference type="SAM" id="Phobius"/>
    </source>
</evidence>
<protein>
    <submittedName>
        <fullName evidence="2">Uncharacterized protein</fullName>
    </submittedName>
</protein>
<name>A0A834CGP3_ORYME</name>
<dbReference type="PANTHER" id="PTHR38926:SF72">
    <property type="entry name" value="IM:7136021-RELATED"/>
    <property type="match status" value="1"/>
</dbReference>
<dbReference type="SUPFAM" id="SSF52047">
    <property type="entry name" value="RNI-like"/>
    <property type="match status" value="2"/>
</dbReference>
<gene>
    <name evidence="2" type="ORF">FQA47_020853</name>
</gene>
<keyword evidence="1" id="KW-1133">Transmembrane helix</keyword>
<evidence type="ECO:0000313" key="3">
    <source>
        <dbReference type="Proteomes" id="UP000646548"/>
    </source>
</evidence>
<reference evidence="2" key="1">
    <citation type="journal article" name="BMC Genomics">
        <title>Long-read sequencing and de novo genome assembly of marine medaka (Oryzias melastigma).</title>
        <authorList>
            <person name="Liang P."/>
            <person name="Saqib H.S.A."/>
            <person name="Ni X."/>
            <person name="Shen Y."/>
        </authorList>
    </citation>
    <scope>NUCLEOTIDE SEQUENCE</scope>
    <source>
        <strain evidence="2">Bigg-433</strain>
    </source>
</reference>
<dbReference type="InterPro" id="IPR006553">
    <property type="entry name" value="Leu-rich_rpt_Cys-con_subtyp"/>
</dbReference>
<feature type="transmembrane region" description="Helical" evidence="1">
    <location>
        <begin position="554"/>
        <end position="573"/>
    </location>
</feature>
<comment type="caution">
    <text evidence="2">The sequence shown here is derived from an EMBL/GenBank/DDBJ whole genome shotgun (WGS) entry which is preliminary data.</text>
</comment>
<dbReference type="PANTHER" id="PTHR38926">
    <property type="entry name" value="F-BOX DOMAIN CONTAINING PROTEIN, EXPRESSED"/>
    <property type="match status" value="1"/>
</dbReference>
<dbReference type="SMART" id="SM00367">
    <property type="entry name" value="LRR_CC"/>
    <property type="match status" value="3"/>
</dbReference>
<keyword evidence="1" id="KW-0812">Transmembrane</keyword>
<dbReference type="Gene3D" id="3.80.10.10">
    <property type="entry name" value="Ribonuclease Inhibitor"/>
    <property type="match status" value="2"/>
</dbReference>
<keyword evidence="1" id="KW-0472">Membrane</keyword>
<dbReference type="Proteomes" id="UP000646548">
    <property type="component" value="Unassembled WGS sequence"/>
</dbReference>